<dbReference type="GO" id="GO:0003677">
    <property type="term" value="F:DNA binding"/>
    <property type="evidence" value="ECO:0007669"/>
    <property type="project" value="UniProtKB-KW"/>
</dbReference>
<dbReference type="PANTHER" id="PTHR35790:SF4">
    <property type="entry name" value="HTH-TYPE TRANSCRIPTIONAL REGULATOR PCHR"/>
    <property type="match status" value="1"/>
</dbReference>
<keyword evidence="2" id="KW-0238">DNA-binding</keyword>
<dbReference type="EMBL" id="VWXL01000003">
    <property type="protein sequence ID" value="MVB09475.1"/>
    <property type="molecule type" value="Genomic_DNA"/>
</dbReference>
<dbReference type="Proteomes" id="UP000469440">
    <property type="component" value="Unassembled WGS sequence"/>
</dbReference>
<organism evidence="5 6">
    <name type="scientific">Caproicibacter fermentans</name>
    <dbReference type="NCBI Taxonomy" id="2576756"/>
    <lineage>
        <taxon>Bacteria</taxon>
        <taxon>Bacillati</taxon>
        <taxon>Bacillota</taxon>
        <taxon>Clostridia</taxon>
        <taxon>Eubacteriales</taxon>
        <taxon>Acutalibacteraceae</taxon>
        <taxon>Caproicibacter</taxon>
    </lineage>
</organism>
<dbReference type="GO" id="GO:0003700">
    <property type="term" value="F:DNA-binding transcription factor activity"/>
    <property type="evidence" value="ECO:0007669"/>
    <property type="project" value="InterPro"/>
</dbReference>
<dbReference type="PANTHER" id="PTHR35790">
    <property type="entry name" value="HTH-TYPE TRANSCRIPTIONAL REGULATOR PCHR"/>
    <property type="match status" value="1"/>
</dbReference>
<dbReference type="AlphaFoldDB" id="A0A6N8HV66"/>
<keyword evidence="3" id="KW-0804">Transcription</keyword>
<dbReference type="RefSeq" id="WP_156989490.1">
    <property type="nucleotide sequence ID" value="NZ_VWXL01000003.1"/>
</dbReference>
<evidence type="ECO:0000313" key="6">
    <source>
        <dbReference type="Proteomes" id="UP000469440"/>
    </source>
</evidence>
<evidence type="ECO:0000259" key="4">
    <source>
        <dbReference type="PROSITE" id="PS50995"/>
    </source>
</evidence>
<keyword evidence="6" id="KW-1185">Reference proteome</keyword>
<dbReference type="Gene3D" id="1.10.10.10">
    <property type="entry name" value="Winged helix-like DNA-binding domain superfamily/Winged helix DNA-binding domain"/>
    <property type="match status" value="1"/>
</dbReference>
<reference evidence="5 6" key="1">
    <citation type="submission" date="2019-09" db="EMBL/GenBank/DDBJ databases">
        <title>Genome sequence of Clostridium sp. EA1.</title>
        <authorList>
            <person name="Poehlein A."/>
            <person name="Bengelsdorf F.R."/>
            <person name="Daniel R."/>
        </authorList>
    </citation>
    <scope>NUCLEOTIDE SEQUENCE [LARGE SCALE GENOMIC DNA]</scope>
    <source>
        <strain evidence="5 6">EA1</strain>
    </source>
</reference>
<dbReference type="PROSITE" id="PS50995">
    <property type="entry name" value="HTH_MARR_2"/>
    <property type="match status" value="1"/>
</dbReference>
<comment type="caution">
    <text evidence="5">The sequence shown here is derived from an EMBL/GenBank/DDBJ whole genome shotgun (WGS) entry which is preliminary data.</text>
</comment>
<dbReference type="OrthoDB" id="5461037at2"/>
<accession>A0A6N8HV66</accession>
<dbReference type="InterPro" id="IPR000835">
    <property type="entry name" value="HTH_MarR-typ"/>
</dbReference>
<gene>
    <name evidence="5" type="ORF">CAFE_01310</name>
</gene>
<evidence type="ECO:0000313" key="5">
    <source>
        <dbReference type="EMBL" id="MVB09475.1"/>
    </source>
</evidence>
<feature type="domain" description="HTH marR-type" evidence="4">
    <location>
        <begin position="3"/>
        <end position="141"/>
    </location>
</feature>
<dbReference type="InterPro" id="IPR036388">
    <property type="entry name" value="WH-like_DNA-bd_sf"/>
</dbReference>
<evidence type="ECO:0000256" key="2">
    <source>
        <dbReference type="ARBA" id="ARBA00023125"/>
    </source>
</evidence>
<dbReference type="InterPro" id="IPR036390">
    <property type="entry name" value="WH_DNA-bd_sf"/>
</dbReference>
<evidence type="ECO:0000256" key="1">
    <source>
        <dbReference type="ARBA" id="ARBA00023015"/>
    </source>
</evidence>
<keyword evidence="1" id="KW-0805">Transcription regulation</keyword>
<name>A0A6N8HV66_9FIRM</name>
<proteinExistence type="predicted"/>
<protein>
    <recommendedName>
        <fullName evidence="4">HTH marR-type domain-containing protein</fullName>
    </recommendedName>
</protein>
<evidence type="ECO:0000256" key="3">
    <source>
        <dbReference type="ARBA" id="ARBA00023163"/>
    </source>
</evidence>
<dbReference type="SMART" id="SM00347">
    <property type="entry name" value="HTH_MARR"/>
    <property type="match status" value="1"/>
</dbReference>
<dbReference type="SUPFAM" id="SSF46785">
    <property type="entry name" value="Winged helix' DNA-binding domain"/>
    <property type="match status" value="1"/>
</dbReference>
<dbReference type="Pfam" id="PF12802">
    <property type="entry name" value="MarR_2"/>
    <property type="match status" value="1"/>
</dbReference>
<dbReference type="InterPro" id="IPR052067">
    <property type="entry name" value="Metal_resp_HTH_trans_reg"/>
</dbReference>
<sequence>MHTDDIFMTFWRIINWAGERNRTAKSYGTDVKLYITEIHTIAIIGENSGILQRELCEAMGITKGRVSIIISNLVKKGLVIKMSDSNNGKELPLRLSDLGEIAFENHTRQEQERNSKINKLLSTLNQDELNKFNDILAGVLKILNE</sequence>